<keyword evidence="3" id="KW-1185">Reference proteome</keyword>
<keyword evidence="1" id="KW-1133">Transmembrane helix</keyword>
<accession>A0AAV7MGE2</accession>
<keyword evidence="1" id="KW-0472">Membrane</keyword>
<evidence type="ECO:0000313" key="2">
    <source>
        <dbReference type="EMBL" id="KAJ1102371.1"/>
    </source>
</evidence>
<organism evidence="2 3">
    <name type="scientific">Pleurodeles waltl</name>
    <name type="common">Iberian ribbed newt</name>
    <dbReference type="NCBI Taxonomy" id="8319"/>
    <lineage>
        <taxon>Eukaryota</taxon>
        <taxon>Metazoa</taxon>
        <taxon>Chordata</taxon>
        <taxon>Craniata</taxon>
        <taxon>Vertebrata</taxon>
        <taxon>Euteleostomi</taxon>
        <taxon>Amphibia</taxon>
        <taxon>Batrachia</taxon>
        <taxon>Caudata</taxon>
        <taxon>Salamandroidea</taxon>
        <taxon>Salamandridae</taxon>
        <taxon>Pleurodelinae</taxon>
        <taxon>Pleurodeles</taxon>
    </lineage>
</organism>
<feature type="transmembrane region" description="Helical" evidence="1">
    <location>
        <begin position="60"/>
        <end position="86"/>
    </location>
</feature>
<keyword evidence="1" id="KW-0812">Transmembrane</keyword>
<dbReference type="AlphaFoldDB" id="A0AAV7MGE2"/>
<dbReference type="EMBL" id="JANPWB010000014">
    <property type="protein sequence ID" value="KAJ1102371.1"/>
    <property type="molecule type" value="Genomic_DNA"/>
</dbReference>
<comment type="caution">
    <text evidence="2">The sequence shown here is derived from an EMBL/GenBank/DDBJ whole genome shotgun (WGS) entry which is preliminary data.</text>
</comment>
<name>A0AAV7MGE2_PLEWA</name>
<gene>
    <name evidence="2" type="ORF">NDU88_007421</name>
</gene>
<proteinExistence type="predicted"/>
<evidence type="ECO:0000256" key="1">
    <source>
        <dbReference type="SAM" id="Phobius"/>
    </source>
</evidence>
<evidence type="ECO:0000313" key="3">
    <source>
        <dbReference type="Proteomes" id="UP001066276"/>
    </source>
</evidence>
<protein>
    <submittedName>
        <fullName evidence="2">Uncharacterized protein</fullName>
    </submittedName>
</protein>
<reference evidence="2" key="1">
    <citation type="journal article" date="2022" name="bioRxiv">
        <title>Sequencing and chromosome-scale assembly of the giantPleurodeles waltlgenome.</title>
        <authorList>
            <person name="Brown T."/>
            <person name="Elewa A."/>
            <person name="Iarovenko S."/>
            <person name="Subramanian E."/>
            <person name="Araus A.J."/>
            <person name="Petzold A."/>
            <person name="Susuki M."/>
            <person name="Suzuki K.-i.T."/>
            <person name="Hayashi T."/>
            <person name="Toyoda A."/>
            <person name="Oliveira C."/>
            <person name="Osipova E."/>
            <person name="Leigh N.D."/>
            <person name="Simon A."/>
            <person name="Yun M.H."/>
        </authorList>
    </citation>
    <scope>NUCLEOTIDE SEQUENCE</scope>
    <source>
        <strain evidence="2">20211129_DDA</strain>
        <tissue evidence="2">Liver</tissue>
    </source>
</reference>
<dbReference type="Proteomes" id="UP001066276">
    <property type="component" value="Chromosome 10"/>
</dbReference>
<sequence length="112" mass="12330">MGHGASLSLAHPPSAPAWHMEHGFVSGWHMEQRPTARPWLAHGAGGYGWVSGWQMDQGSILWVIFWLALGAGLFLWPVHEAVLYAIAHPLAGTRSRGLRLGSAWHTKEESMI</sequence>